<dbReference type="SUPFAM" id="SSF46774">
    <property type="entry name" value="ARID-like"/>
    <property type="match status" value="1"/>
</dbReference>
<keyword evidence="2" id="KW-1185">Reference proteome</keyword>
<reference evidence="1" key="1">
    <citation type="journal article" date="2022" name="bioRxiv">
        <title>Sequencing and chromosome-scale assembly of the giantPleurodeles waltlgenome.</title>
        <authorList>
            <person name="Brown T."/>
            <person name="Elewa A."/>
            <person name="Iarovenko S."/>
            <person name="Subramanian E."/>
            <person name="Araus A.J."/>
            <person name="Petzold A."/>
            <person name="Susuki M."/>
            <person name="Suzuki K.-i.T."/>
            <person name="Hayashi T."/>
            <person name="Toyoda A."/>
            <person name="Oliveira C."/>
            <person name="Osipova E."/>
            <person name="Leigh N.D."/>
            <person name="Simon A."/>
            <person name="Yun M.H."/>
        </authorList>
    </citation>
    <scope>NUCLEOTIDE SEQUENCE</scope>
    <source>
        <strain evidence="1">20211129_DDA</strain>
        <tissue evidence="1">Liver</tissue>
    </source>
</reference>
<protein>
    <submittedName>
        <fullName evidence="1">Uncharacterized protein</fullName>
    </submittedName>
</protein>
<dbReference type="GO" id="GO:0003677">
    <property type="term" value="F:DNA binding"/>
    <property type="evidence" value="ECO:0007669"/>
    <property type="project" value="InterPro"/>
</dbReference>
<dbReference type="AlphaFoldDB" id="A0AAV7LNI2"/>
<evidence type="ECO:0000313" key="2">
    <source>
        <dbReference type="Proteomes" id="UP001066276"/>
    </source>
</evidence>
<accession>A0AAV7LNI2</accession>
<gene>
    <name evidence="1" type="ORF">NDU88_005066</name>
</gene>
<name>A0AAV7LNI2_PLEWA</name>
<dbReference type="InterPro" id="IPR036431">
    <property type="entry name" value="ARID_dom_sf"/>
</dbReference>
<sequence length="117" mass="12968">MAAHILPDLLTLLGGITGLPLAMTLDYCWGLLQESRLGSPSAVSAGVMRCKMKPFEMSISENKSFMGDMRNDDLATNDGDEEERAFIAGLYQFMKERKTPIDRLPHLGFKQSKSAEI</sequence>
<evidence type="ECO:0000313" key="1">
    <source>
        <dbReference type="EMBL" id="KAJ1091952.1"/>
    </source>
</evidence>
<organism evidence="1 2">
    <name type="scientific">Pleurodeles waltl</name>
    <name type="common">Iberian ribbed newt</name>
    <dbReference type="NCBI Taxonomy" id="8319"/>
    <lineage>
        <taxon>Eukaryota</taxon>
        <taxon>Metazoa</taxon>
        <taxon>Chordata</taxon>
        <taxon>Craniata</taxon>
        <taxon>Vertebrata</taxon>
        <taxon>Euteleostomi</taxon>
        <taxon>Amphibia</taxon>
        <taxon>Batrachia</taxon>
        <taxon>Caudata</taxon>
        <taxon>Salamandroidea</taxon>
        <taxon>Salamandridae</taxon>
        <taxon>Pleurodelinae</taxon>
        <taxon>Pleurodeles</taxon>
    </lineage>
</organism>
<comment type="caution">
    <text evidence="1">The sequence shown here is derived from an EMBL/GenBank/DDBJ whole genome shotgun (WGS) entry which is preliminary data.</text>
</comment>
<dbReference type="EMBL" id="JANPWB010000015">
    <property type="protein sequence ID" value="KAJ1091952.1"/>
    <property type="molecule type" value="Genomic_DNA"/>
</dbReference>
<proteinExistence type="predicted"/>
<dbReference type="Proteomes" id="UP001066276">
    <property type="component" value="Chromosome 11"/>
</dbReference>
<dbReference type="Gene3D" id="1.10.150.60">
    <property type="entry name" value="ARID DNA-binding domain"/>
    <property type="match status" value="1"/>
</dbReference>